<dbReference type="Gene3D" id="3.30.360.10">
    <property type="entry name" value="Dihydrodipicolinate Reductase, domain 2"/>
    <property type="match status" value="1"/>
</dbReference>
<evidence type="ECO:0000259" key="1">
    <source>
        <dbReference type="Pfam" id="PF01408"/>
    </source>
</evidence>
<protein>
    <submittedName>
        <fullName evidence="2">Gfo/Idh/MocA family protein</fullName>
    </submittedName>
</protein>
<dbReference type="EMBL" id="JBHLTR010000136">
    <property type="protein sequence ID" value="MFC0562541.1"/>
    <property type="molecule type" value="Genomic_DNA"/>
</dbReference>
<sequence>MMQQSLIVGFGRAGRDLHLRCLEKAYADNIDANLFDQRVGVVDPYLSPSDIKNENLFFFSTLSEVTGFDPASTVVHICTPPDLHTETLKQVAELGFTKCLIEKPLATTRAELKTIHEIQHQFGIDLIVVANWLASSLTTKLIEIIKKKEYGPLLHITAEQNKARLSRTLANPNHGNAFDVEIPHLVALALCLGGSDVNVLTGETAHMLIGNRIFPHMGKARITLLHKSGVTSDLISNLETPVRQRCIKLYFKEHQVFGYYPCSQDDSYSWLNIYTTCGRFLSQQVMYDDPLSNAFTEYYKYFDGLIKKPVSDLEFNARVVTAICEAKSKSGLILDEEDIEHEVIV</sequence>
<dbReference type="InterPro" id="IPR036291">
    <property type="entry name" value="NAD(P)-bd_dom_sf"/>
</dbReference>
<organism evidence="2 3">
    <name type="scientific">Halalkalibacter alkalisediminis</name>
    <dbReference type="NCBI Taxonomy" id="935616"/>
    <lineage>
        <taxon>Bacteria</taxon>
        <taxon>Bacillati</taxon>
        <taxon>Bacillota</taxon>
        <taxon>Bacilli</taxon>
        <taxon>Bacillales</taxon>
        <taxon>Bacillaceae</taxon>
        <taxon>Halalkalibacter</taxon>
    </lineage>
</organism>
<name>A0ABV6NP32_9BACI</name>
<dbReference type="SUPFAM" id="SSF51735">
    <property type="entry name" value="NAD(P)-binding Rossmann-fold domains"/>
    <property type="match status" value="1"/>
</dbReference>
<reference evidence="2 3" key="1">
    <citation type="submission" date="2024-09" db="EMBL/GenBank/DDBJ databases">
        <authorList>
            <person name="Sun Q."/>
            <person name="Mori K."/>
        </authorList>
    </citation>
    <scope>NUCLEOTIDE SEQUENCE [LARGE SCALE GENOMIC DNA]</scope>
    <source>
        <strain evidence="2 3">NCAIM B.02301</strain>
    </source>
</reference>
<evidence type="ECO:0000313" key="3">
    <source>
        <dbReference type="Proteomes" id="UP001589833"/>
    </source>
</evidence>
<feature type="domain" description="Gfo/Idh/MocA-like oxidoreductase N-terminal" evidence="1">
    <location>
        <begin position="6"/>
        <end position="118"/>
    </location>
</feature>
<gene>
    <name evidence="2" type="ORF">ACFFH4_27335</name>
</gene>
<evidence type="ECO:0000313" key="2">
    <source>
        <dbReference type="EMBL" id="MFC0562541.1"/>
    </source>
</evidence>
<comment type="caution">
    <text evidence="2">The sequence shown here is derived from an EMBL/GenBank/DDBJ whole genome shotgun (WGS) entry which is preliminary data.</text>
</comment>
<dbReference type="PANTHER" id="PTHR43377:SF1">
    <property type="entry name" value="BILIVERDIN REDUCTASE A"/>
    <property type="match status" value="1"/>
</dbReference>
<keyword evidence="3" id="KW-1185">Reference proteome</keyword>
<dbReference type="InterPro" id="IPR000683">
    <property type="entry name" value="Gfo/Idh/MocA-like_OxRdtase_N"/>
</dbReference>
<dbReference type="Gene3D" id="3.40.50.720">
    <property type="entry name" value="NAD(P)-binding Rossmann-like Domain"/>
    <property type="match status" value="1"/>
</dbReference>
<dbReference type="PANTHER" id="PTHR43377">
    <property type="entry name" value="BILIVERDIN REDUCTASE A"/>
    <property type="match status" value="1"/>
</dbReference>
<dbReference type="InterPro" id="IPR051450">
    <property type="entry name" value="Gfo/Idh/MocA_Oxidoreductases"/>
</dbReference>
<dbReference type="RefSeq" id="WP_273847590.1">
    <property type="nucleotide sequence ID" value="NZ_JAQQWT010000028.1"/>
</dbReference>
<dbReference type="Proteomes" id="UP001589833">
    <property type="component" value="Unassembled WGS sequence"/>
</dbReference>
<accession>A0ABV6NP32</accession>
<proteinExistence type="predicted"/>
<dbReference type="Pfam" id="PF01408">
    <property type="entry name" value="GFO_IDH_MocA"/>
    <property type="match status" value="1"/>
</dbReference>